<sequence>MREAIQPRVDGVVVVRWRVRYPGPCHIGTVRSHLTSFSSRLDCGFRVTGRILSVPRPRQRTFSGGVTGRRPGGPPPGRPPRPRPPRGRYPQISPQSPRRPSQLPRPAQTRDRPPRVWFSAGGLAFPVPRPGPKPGPPVLRGHRGEVSVDFIPGLPAGRGPSTCQSVEERRQQHHLPPGDRGRGDGNRRRGGDGLATETSGALAGQSGLTAPRLGRPLEAGSRTGGSTSSESLSKGGKLLRGRREN</sequence>
<proteinExistence type="predicted"/>
<dbReference type="EMBL" id="OX459948">
    <property type="protein sequence ID" value="CAI9155471.1"/>
    <property type="molecule type" value="Genomic_DNA"/>
</dbReference>
<feature type="compositionally biased region" description="Basic and acidic residues" evidence="1">
    <location>
        <begin position="166"/>
        <end position="191"/>
    </location>
</feature>
<name>A0ABN8Y2G1_RANTA</name>
<organism evidence="2 3">
    <name type="scientific">Rangifer tarandus platyrhynchus</name>
    <name type="common">Svalbard reindeer</name>
    <dbReference type="NCBI Taxonomy" id="3082113"/>
    <lineage>
        <taxon>Eukaryota</taxon>
        <taxon>Metazoa</taxon>
        <taxon>Chordata</taxon>
        <taxon>Craniata</taxon>
        <taxon>Vertebrata</taxon>
        <taxon>Euteleostomi</taxon>
        <taxon>Mammalia</taxon>
        <taxon>Eutheria</taxon>
        <taxon>Laurasiatheria</taxon>
        <taxon>Artiodactyla</taxon>
        <taxon>Ruminantia</taxon>
        <taxon>Pecora</taxon>
        <taxon>Cervidae</taxon>
        <taxon>Odocoileinae</taxon>
        <taxon>Rangifer</taxon>
    </lineage>
</organism>
<evidence type="ECO:0000256" key="1">
    <source>
        <dbReference type="SAM" id="MobiDB-lite"/>
    </source>
</evidence>
<protein>
    <submittedName>
        <fullName evidence="2">Uncharacterized protein</fullName>
    </submittedName>
</protein>
<feature type="compositionally biased region" description="Low complexity" evidence="1">
    <location>
        <begin position="220"/>
        <end position="236"/>
    </location>
</feature>
<feature type="region of interest" description="Disordered" evidence="1">
    <location>
        <begin position="54"/>
        <end position="245"/>
    </location>
</feature>
<gene>
    <name evidence="2" type="ORF">MRATA1EN1_LOCUS4433</name>
</gene>
<keyword evidence="3" id="KW-1185">Reference proteome</keyword>
<feature type="compositionally biased region" description="Low complexity" evidence="1">
    <location>
        <begin position="88"/>
        <end position="106"/>
    </location>
</feature>
<evidence type="ECO:0000313" key="3">
    <source>
        <dbReference type="Proteomes" id="UP001176941"/>
    </source>
</evidence>
<accession>A0ABN8Y2G1</accession>
<dbReference type="Proteomes" id="UP001176941">
    <property type="component" value="Chromosome 12"/>
</dbReference>
<evidence type="ECO:0000313" key="2">
    <source>
        <dbReference type="EMBL" id="CAI9155471.1"/>
    </source>
</evidence>
<feature type="compositionally biased region" description="Pro residues" evidence="1">
    <location>
        <begin position="127"/>
        <end position="137"/>
    </location>
</feature>
<reference evidence="2" key="1">
    <citation type="submission" date="2023-04" db="EMBL/GenBank/DDBJ databases">
        <authorList>
            <consortium name="ELIXIR-Norway"/>
        </authorList>
    </citation>
    <scope>NUCLEOTIDE SEQUENCE [LARGE SCALE GENOMIC DNA]</scope>
</reference>